<dbReference type="AlphaFoldDB" id="X1MSL8"/>
<name>X1MSL8_9ZZZZ</name>
<dbReference type="EMBL" id="BARV01005782">
    <property type="protein sequence ID" value="GAI17685.1"/>
    <property type="molecule type" value="Genomic_DNA"/>
</dbReference>
<protein>
    <submittedName>
        <fullName evidence="1">Uncharacterized protein</fullName>
    </submittedName>
</protein>
<evidence type="ECO:0000313" key="1">
    <source>
        <dbReference type="EMBL" id="GAI17685.1"/>
    </source>
</evidence>
<comment type="caution">
    <text evidence="1">The sequence shown here is derived from an EMBL/GenBank/DDBJ whole genome shotgun (WGS) entry which is preliminary data.</text>
</comment>
<organism evidence="1">
    <name type="scientific">marine sediment metagenome</name>
    <dbReference type="NCBI Taxonomy" id="412755"/>
    <lineage>
        <taxon>unclassified sequences</taxon>
        <taxon>metagenomes</taxon>
        <taxon>ecological metagenomes</taxon>
    </lineage>
</organism>
<sequence>MSNKIEPVALFAVGPLIANGRYLVFKVVDVGTPGDNGDTVSLEWVPDFVIACRWVDSKTDSFNGYSLYTGYTIIEGNLVVHYYGE</sequence>
<accession>X1MSL8</accession>
<gene>
    <name evidence="1" type="ORF">S06H3_11744</name>
</gene>
<proteinExistence type="predicted"/>
<reference evidence="1" key="1">
    <citation type="journal article" date="2014" name="Front. Microbiol.">
        <title>High frequency of phylogenetically diverse reductive dehalogenase-homologous genes in deep subseafloor sedimentary metagenomes.</title>
        <authorList>
            <person name="Kawai M."/>
            <person name="Futagami T."/>
            <person name="Toyoda A."/>
            <person name="Takaki Y."/>
            <person name="Nishi S."/>
            <person name="Hori S."/>
            <person name="Arai W."/>
            <person name="Tsubouchi T."/>
            <person name="Morono Y."/>
            <person name="Uchiyama I."/>
            <person name="Ito T."/>
            <person name="Fujiyama A."/>
            <person name="Inagaki F."/>
            <person name="Takami H."/>
        </authorList>
    </citation>
    <scope>NUCLEOTIDE SEQUENCE</scope>
    <source>
        <strain evidence="1">Expedition CK06-06</strain>
    </source>
</reference>